<protein>
    <submittedName>
        <fullName evidence="2">Helix-turn-helix transcriptional regulator</fullName>
    </submittedName>
</protein>
<dbReference type="SMART" id="SM00530">
    <property type="entry name" value="HTH_XRE"/>
    <property type="match status" value="1"/>
</dbReference>
<dbReference type="Proteomes" id="UP000318102">
    <property type="component" value="Unassembled WGS sequence"/>
</dbReference>
<dbReference type="CDD" id="cd00093">
    <property type="entry name" value="HTH_XRE"/>
    <property type="match status" value="1"/>
</dbReference>
<dbReference type="Pfam" id="PF01381">
    <property type="entry name" value="HTH_3"/>
    <property type="match status" value="1"/>
</dbReference>
<reference evidence="2 3" key="1">
    <citation type="submission" date="2019-07" db="EMBL/GenBank/DDBJ databases">
        <authorList>
            <person name="Kim J."/>
        </authorList>
    </citation>
    <scope>NUCLEOTIDE SEQUENCE [LARGE SCALE GENOMIC DNA]</scope>
    <source>
        <strain evidence="2 3">N4</strain>
    </source>
</reference>
<gene>
    <name evidence="2" type="ORF">FPZ44_03700</name>
</gene>
<dbReference type="PROSITE" id="PS50943">
    <property type="entry name" value="HTH_CROC1"/>
    <property type="match status" value="1"/>
</dbReference>
<sequence>MALLLFLSSRDVIELTTNLIRIRGRSMDKELGRCLLFERRTEKGWTQQKCADETGFDFRQISQWETNERTLSLKNAFKLANSMGLDPRALYEHGFRILGR</sequence>
<dbReference type="SUPFAM" id="SSF47413">
    <property type="entry name" value="lambda repressor-like DNA-binding domains"/>
    <property type="match status" value="1"/>
</dbReference>
<evidence type="ECO:0000259" key="1">
    <source>
        <dbReference type="PROSITE" id="PS50943"/>
    </source>
</evidence>
<dbReference type="GO" id="GO:0003677">
    <property type="term" value="F:DNA binding"/>
    <property type="evidence" value="ECO:0007669"/>
    <property type="project" value="InterPro"/>
</dbReference>
<dbReference type="Gene3D" id="1.10.260.40">
    <property type="entry name" value="lambda repressor-like DNA-binding domains"/>
    <property type="match status" value="1"/>
</dbReference>
<feature type="domain" description="HTH cro/C1-type" evidence="1">
    <location>
        <begin position="38"/>
        <end position="90"/>
    </location>
</feature>
<dbReference type="EMBL" id="VNJK01000001">
    <property type="protein sequence ID" value="TVX92241.1"/>
    <property type="molecule type" value="Genomic_DNA"/>
</dbReference>
<keyword evidence="3" id="KW-1185">Reference proteome</keyword>
<dbReference type="RefSeq" id="WP_144987510.1">
    <property type="nucleotide sequence ID" value="NZ_VNJK01000001.1"/>
</dbReference>
<proteinExistence type="predicted"/>
<dbReference type="OrthoDB" id="2472497at2"/>
<evidence type="ECO:0000313" key="2">
    <source>
        <dbReference type="EMBL" id="TVX92241.1"/>
    </source>
</evidence>
<dbReference type="InterPro" id="IPR001387">
    <property type="entry name" value="Cro/C1-type_HTH"/>
</dbReference>
<dbReference type="AlphaFoldDB" id="A0A559IXC0"/>
<organism evidence="2 3">
    <name type="scientific">Paenibacillus agilis</name>
    <dbReference type="NCBI Taxonomy" id="3020863"/>
    <lineage>
        <taxon>Bacteria</taxon>
        <taxon>Bacillati</taxon>
        <taxon>Bacillota</taxon>
        <taxon>Bacilli</taxon>
        <taxon>Bacillales</taxon>
        <taxon>Paenibacillaceae</taxon>
        <taxon>Paenibacillus</taxon>
    </lineage>
</organism>
<evidence type="ECO:0000313" key="3">
    <source>
        <dbReference type="Proteomes" id="UP000318102"/>
    </source>
</evidence>
<accession>A0A559IXC0</accession>
<comment type="caution">
    <text evidence="2">The sequence shown here is derived from an EMBL/GenBank/DDBJ whole genome shotgun (WGS) entry which is preliminary data.</text>
</comment>
<dbReference type="InterPro" id="IPR010982">
    <property type="entry name" value="Lambda_DNA-bd_dom_sf"/>
</dbReference>
<name>A0A559IXC0_9BACL</name>